<gene>
    <name evidence="1" type="ORF">Tco_1056947</name>
</gene>
<comment type="caution">
    <text evidence="1">The sequence shown here is derived from an EMBL/GenBank/DDBJ whole genome shotgun (WGS) entry which is preliminary data.</text>
</comment>
<proteinExistence type="predicted"/>
<keyword evidence="2" id="KW-1185">Reference proteome</keyword>
<sequence length="356" mass="41187">MLAQELFKGYDRKVGPKRVALKVDIQKAYDTVNWQFLKDILEGFSFHDKMVDWIMTCVTTTSFSICVNGESCRYFKGGRGLRQGRLMLVASVLESIHIYWDSVILLPDGVIKDINRILKDFLWNHNDGTKGSPKVAWKHEIEEDKNDSWGWRNLLKQINDVRGFIVSKLGNGEKVSLWFDNWSNIGPLDQFINYRAMYDGRFRSNLIVKEWMEENHGVWPDGWTCKFLSLLGLHHAYKNLIADEDDIDWWKVVWTLYLGVCLGMNSFCSLKDIRWPWEDLVSLCRTNLSLCTEQISSGSDVSCYYGGLGCVLYGGCRVYVPYDAVVRMEETSSNYWEKNSGVEMLFVKGYGMVANW</sequence>
<evidence type="ECO:0000313" key="2">
    <source>
        <dbReference type="Proteomes" id="UP001151760"/>
    </source>
</evidence>
<evidence type="ECO:0000313" key="1">
    <source>
        <dbReference type="EMBL" id="GJT82605.1"/>
    </source>
</evidence>
<protein>
    <submittedName>
        <fullName evidence="1">RNA-directed DNA polymerase, eukaryota, reverse transcriptase zinc-binding domain protein</fullName>
    </submittedName>
</protein>
<dbReference type="Proteomes" id="UP001151760">
    <property type="component" value="Unassembled WGS sequence"/>
</dbReference>
<keyword evidence="1" id="KW-0548">Nucleotidyltransferase</keyword>
<dbReference type="GO" id="GO:0003964">
    <property type="term" value="F:RNA-directed DNA polymerase activity"/>
    <property type="evidence" value="ECO:0007669"/>
    <property type="project" value="UniProtKB-KW"/>
</dbReference>
<name>A0ABQ5H5G0_9ASTR</name>
<dbReference type="EMBL" id="BQNB010019183">
    <property type="protein sequence ID" value="GJT82605.1"/>
    <property type="molecule type" value="Genomic_DNA"/>
</dbReference>
<accession>A0ABQ5H5G0</accession>
<dbReference type="PANTHER" id="PTHR33116:SF84">
    <property type="entry name" value="RNA-DIRECTED DNA POLYMERASE"/>
    <property type="match status" value="1"/>
</dbReference>
<reference evidence="1" key="1">
    <citation type="journal article" date="2022" name="Int. J. Mol. Sci.">
        <title>Draft Genome of Tanacetum Coccineum: Genomic Comparison of Closely Related Tanacetum-Family Plants.</title>
        <authorList>
            <person name="Yamashiro T."/>
            <person name="Shiraishi A."/>
            <person name="Nakayama K."/>
            <person name="Satake H."/>
        </authorList>
    </citation>
    <scope>NUCLEOTIDE SEQUENCE</scope>
</reference>
<organism evidence="1 2">
    <name type="scientific">Tanacetum coccineum</name>
    <dbReference type="NCBI Taxonomy" id="301880"/>
    <lineage>
        <taxon>Eukaryota</taxon>
        <taxon>Viridiplantae</taxon>
        <taxon>Streptophyta</taxon>
        <taxon>Embryophyta</taxon>
        <taxon>Tracheophyta</taxon>
        <taxon>Spermatophyta</taxon>
        <taxon>Magnoliopsida</taxon>
        <taxon>eudicotyledons</taxon>
        <taxon>Gunneridae</taxon>
        <taxon>Pentapetalae</taxon>
        <taxon>asterids</taxon>
        <taxon>campanulids</taxon>
        <taxon>Asterales</taxon>
        <taxon>Asteraceae</taxon>
        <taxon>Asteroideae</taxon>
        <taxon>Anthemideae</taxon>
        <taxon>Anthemidinae</taxon>
        <taxon>Tanacetum</taxon>
    </lineage>
</organism>
<reference evidence="1" key="2">
    <citation type="submission" date="2022-01" db="EMBL/GenBank/DDBJ databases">
        <authorList>
            <person name="Yamashiro T."/>
            <person name="Shiraishi A."/>
            <person name="Satake H."/>
            <person name="Nakayama K."/>
        </authorList>
    </citation>
    <scope>NUCLEOTIDE SEQUENCE</scope>
</reference>
<keyword evidence="1" id="KW-0695">RNA-directed DNA polymerase</keyword>
<keyword evidence="1" id="KW-0808">Transferase</keyword>
<dbReference type="PANTHER" id="PTHR33116">
    <property type="entry name" value="REVERSE TRANSCRIPTASE ZINC-BINDING DOMAIN-CONTAINING PROTEIN-RELATED-RELATED"/>
    <property type="match status" value="1"/>
</dbReference>